<dbReference type="PROSITE" id="PS51257">
    <property type="entry name" value="PROKAR_LIPOPROTEIN"/>
    <property type="match status" value="1"/>
</dbReference>
<dbReference type="EMBL" id="QLLL01000009">
    <property type="protein sequence ID" value="RAI99833.1"/>
    <property type="molecule type" value="Genomic_DNA"/>
</dbReference>
<dbReference type="InterPro" id="IPR012944">
    <property type="entry name" value="SusD_RagB_dom"/>
</dbReference>
<sequence>MKKISLFIIIAGMLSACGKNFLDIQPVDKKTIENFYQTPDDAFAGLVSAYSVLNWDGYGNILLTTEIASDNSHGGGGASDNGLRQWDRSEKIYDHNAAAWTKYYTGIYRANVLLENIERVDFKGNDAQKNMYIAEAKFLRAYYYFDVVRMFGHVPLVTKPLKTGEYYVKQASPDSVYAQIATDLNESIPHLLNKKYSEYTSTEYGRATKWAAEALLARVYLYYTGYYNKPDLAGIVNKSNMLTNLADVINNSGYDLVEKYGNIFRASAASTAEYAGQNSKEGIFNIQYTYKGLKDGNERNGNRVQVMIGIRSQNLLPYYTGWGAATINPKTWNAFEAGDTRKLASAISIAEEGFGNVYSLGDQVQYTGLFQKKYTPLNDKKPEDLGGDFQIDNYDNYLAIRFSDVLLMAAELNLDVNLGTAQTYYDRVRDRAFGDQTHRKTLVAGATGVKLIMDERRFEFVGEGLRYWDLLRQGLNTAKAAIDNTSSDATLNVNFRVETKGLFAIPESQINLSNGTIVQNEGWN</sequence>
<dbReference type="Gene3D" id="1.25.40.390">
    <property type="match status" value="1"/>
</dbReference>
<comment type="subcellular location">
    <subcellularLocation>
        <location evidence="1">Cell outer membrane</location>
    </subcellularLocation>
</comment>
<dbReference type="CDD" id="cd08977">
    <property type="entry name" value="SusD"/>
    <property type="match status" value="1"/>
</dbReference>
<evidence type="ECO:0000256" key="3">
    <source>
        <dbReference type="ARBA" id="ARBA00022729"/>
    </source>
</evidence>
<dbReference type="AlphaFoldDB" id="A0A327Q7I5"/>
<gene>
    <name evidence="8" type="ORF">LX64_04386</name>
</gene>
<feature type="domain" description="RagB/SusD" evidence="6">
    <location>
        <begin position="365"/>
        <end position="523"/>
    </location>
</feature>
<dbReference type="OrthoDB" id="618454at2"/>
<evidence type="ECO:0000256" key="4">
    <source>
        <dbReference type="ARBA" id="ARBA00023136"/>
    </source>
</evidence>
<evidence type="ECO:0000256" key="5">
    <source>
        <dbReference type="ARBA" id="ARBA00023237"/>
    </source>
</evidence>
<dbReference type="InterPro" id="IPR033985">
    <property type="entry name" value="SusD-like_N"/>
</dbReference>
<proteinExistence type="inferred from homology"/>
<keyword evidence="4" id="KW-0472">Membrane</keyword>
<keyword evidence="9" id="KW-1185">Reference proteome</keyword>
<organism evidence="8 9">
    <name type="scientific">Chitinophaga skermanii</name>
    <dbReference type="NCBI Taxonomy" id="331697"/>
    <lineage>
        <taxon>Bacteria</taxon>
        <taxon>Pseudomonadati</taxon>
        <taxon>Bacteroidota</taxon>
        <taxon>Chitinophagia</taxon>
        <taxon>Chitinophagales</taxon>
        <taxon>Chitinophagaceae</taxon>
        <taxon>Chitinophaga</taxon>
    </lineage>
</organism>
<dbReference type="SUPFAM" id="SSF48452">
    <property type="entry name" value="TPR-like"/>
    <property type="match status" value="1"/>
</dbReference>
<evidence type="ECO:0000259" key="6">
    <source>
        <dbReference type="Pfam" id="PF07980"/>
    </source>
</evidence>
<dbReference type="Pfam" id="PF14322">
    <property type="entry name" value="SusD-like_3"/>
    <property type="match status" value="1"/>
</dbReference>
<comment type="caution">
    <text evidence="8">The sequence shown here is derived from an EMBL/GenBank/DDBJ whole genome shotgun (WGS) entry which is preliminary data.</text>
</comment>
<name>A0A327Q7I5_9BACT</name>
<dbReference type="Proteomes" id="UP000249547">
    <property type="component" value="Unassembled WGS sequence"/>
</dbReference>
<feature type="domain" description="SusD-like N-terminal" evidence="7">
    <location>
        <begin position="47"/>
        <end position="221"/>
    </location>
</feature>
<dbReference type="RefSeq" id="WP_111599785.1">
    <property type="nucleotide sequence ID" value="NZ_QLLL01000009.1"/>
</dbReference>
<evidence type="ECO:0000259" key="7">
    <source>
        <dbReference type="Pfam" id="PF14322"/>
    </source>
</evidence>
<dbReference type="InterPro" id="IPR011990">
    <property type="entry name" value="TPR-like_helical_dom_sf"/>
</dbReference>
<dbReference type="Pfam" id="PF07980">
    <property type="entry name" value="SusD_RagB"/>
    <property type="match status" value="1"/>
</dbReference>
<dbReference type="GO" id="GO:0009279">
    <property type="term" value="C:cell outer membrane"/>
    <property type="evidence" value="ECO:0007669"/>
    <property type="project" value="UniProtKB-SubCell"/>
</dbReference>
<comment type="similarity">
    <text evidence="2">Belongs to the SusD family.</text>
</comment>
<keyword evidence="3" id="KW-0732">Signal</keyword>
<accession>A0A327Q7I5</accession>
<protein>
    <submittedName>
        <fullName evidence="8">SusD-like starch-binding protein associating with outer membrane</fullName>
    </submittedName>
</protein>
<evidence type="ECO:0000256" key="1">
    <source>
        <dbReference type="ARBA" id="ARBA00004442"/>
    </source>
</evidence>
<reference evidence="8 9" key="1">
    <citation type="submission" date="2018-06" db="EMBL/GenBank/DDBJ databases">
        <title>Genomic Encyclopedia of Archaeal and Bacterial Type Strains, Phase II (KMG-II): from individual species to whole genera.</title>
        <authorList>
            <person name="Goeker M."/>
        </authorList>
    </citation>
    <scope>NUCLEOTIDE SEQUENCE [LARGE SCALE GENOMIC DNA]</scope>
    <source>
        <strain evidence="8 9">DSM 23857</strain>
    </source>
</reference>
<evidence type="ECO:0000313" key="9">
    <source>
        <dbReference type="Proteomes" id="UP000249547"/>
    </source>
</evidence>
<evidence type="ECO:0000256" key="2">
    <source>
        <dbReference type="ARBA" id="ARBA00006275"/>
    </source>
</evidence>
<keyword evidence="5" id="KW-0998">Cell outer membrane</keyword>
<evidence type="ECO:0000313" key="8">
    <source>
        <dbReference type="EMBL" id="RAI99833.1"/>
    </source>
</evidence>